<organism evidence="1 2">
    <name type="scientific">Deinococcus cavernae</name>
    <dbReference type="NCBI Taxonomy" id="2320857"/>
    <lineage>
        <taxon>Bacteria</taxon>
        <taxon>Thermotogati</taxon>
        <taxon>Deinococcota</taxon>
        <taxon>Deinococci</taxon>
        <taxon>Deinococcales</taxon>
        <taxon>Deinococcaceae</taxon>
        <taxon>Deinococcus</taxon>
    </lineage>
</organism>
<keyword evidence="2" id="KW-1185">Reference proteome</keyword>
<name>A0A418V9G1_9DEIO</name>
<dbReference type="GO" id="GO:0003700">
    <property type="term" value="F:DNA-binding transcription factor activity"/>
    <property type="evidence" value="ECO:0007669"/>
    <property type="project" value="TreeGrafter"/>
</dbReference>
<dbReference type="PANTHER" id="PTHR33221">
    <property type="entry name" value="WINGED HELIX-TURN-HELIX TRANSCRIPTIONAL REGULATOR, RRF2 FAMILY"/>
    <property type="match status" value="1"/>
</dbReference>
<dbReference type="PROSITE" id="PS51197">
    <property type="entry name" value="HTH_RRF2_2"/>
    <property type="match status" value="1"/>
</dbReference>
<dbReference type="InterPro" id="IPR036388">
    <property type="entry name" value="WH-like_DNA-bd_sf"/>
</dbReference>
<accession>A0A418V9G1</accession>
<dbReference type="Proteomes" id="UP000286287">
    <property type="component" value="Unassembled WGS sequence"/>
</dbReference>
<dbReference type="Pfam" id="PF02082">
    <property type="entry name" value="Rrf2"/>
    <property type="match status" value="1"/>
</dbReference>
<sequence length="139" mass="14917">MFSQTAEYALRAAAKLAANRGRSLTSAEIASEMQVPAGYMAKVLQTLARNGIVKSVRGIGGGFSLAQAPETLTILDVINAVDPLKRIERCPLGLPEHQQLCPLHRELDAAVCHIETQLRGKTLADVVDSRQPNAFPAAE</sequence>
<protein>
    <submittedName>
        <fullName evidence="1">Rrf2 family transcriptional regulator</fullName>
    </submittedName>
</protein>
<evidence type="ECO:0000313" key="1">
    <source>
        <dbReference type="EMBL" id="RJF72686.1"/>
    </source>
</evidence>
<dbReference type="RefSeq" id="WP_119765069.1">
    <property type="nucleotide sequence ID" value="NZ_QYUJ01000014.1"/>
</dbReference>
<gene>
    <name evidence="1" type="ORF">D3875_15195</name>
</gene>
<proteinExistence type="predicted"/>
<dbReference type="InterPro" id="IPR030489">
    <property type="entry name" value="TR_Rrf2-type_CS"/>
</dbReference>
<evidence type="ECO:0000313" key="2">
    <source>
        <dbReference type="Proteomes" id="UP000286287"/>
    </source>
</evidence>
<dbReference type="InterPro" id="IPR000944">
    <property type="entry name" value="Tscrpt_reg_Rrf2"/>
</dbReference>
<dbReference type="AlphaFoldDB" id="A0A418V9G1"/>
<dbReference type="NCBIfam" id="TIGR00738">
    <property type="entry name" value="rrf2_super"/>
    <property type="match status" value="1"/>
</dbReference>
<dbReference type="OrthoDB" id="9808360at2"/>
<dbReference type="Gene3D" id="1.10.10.10">
    <property type="entry name" value="Winged helix-like DNA-binding domain superfamily/Winged helix DNA-binding domain"/>
    <property type="match status" value="1"/>
</dbReference>
<dbReference type="SUPFAM" id="SSF46785">
    <property type="entry name" value="Winged helix' DNA-binding domain"/>
    <property type="match status" value="1"/>
</dbReference>
<dbReference type="GO" id="GO:0005829">
    <property type="term" value="C:cytosol"/>
    <property type="evidence" value="ECO:0007669"/>
    <property type="project" value="TreeGrafter"/>
</dbReference>
<dbReference type="PROSITE" id="PS01332">
    <property type="entry name" value="HTH_RRF2_1"/>
    <property type="match status" value="1"/>
</dbReference>
<dbReference type="EMBL" id="QYUJ01000014">
    <property type="protein sequence ID" value="RJF72686.1"/>
    <property type="molecule type" value="Genomic_DNA"/>
</dbReference>
<dbReference type="PANTHER" id="PTHR33221:SF13">
    <property type="entry name" value="TRANSCRIPTIONAL REGULATOR-RELATED"/>
    <property type="match status" value="1"/>
</dbReference>
<comment type="caution">
    <text evidence="1">The sequence shown here is derived from an EMBL/GenBank/DDBJ whole genome shotgun (WGS) entry which is preliminary data.</text>
</comment>
<reference evidence="1 2" key="1">
    <citation type="submission" date="2018-09" db="EMBL/GenBank/DDBJ databases">
        <authorList>
            <person name="Zhu H."/>
        </authorList>
    </citation>
    <scope>NUCLEOTIDE SEQUENCE [LARGE SCALE GENOMIC DNA]</scope>
    <source>
        <strain evidence="1 2">K2S05-167</strain>
    </source>
</reference>
<dbReference type="InterPro" id="IPR036390">
    <property type="entry name" value="WH_DNA-bd_sf"/>
</dbReference>